<accession>A0A1J5NRA5</accession>
<evidence type="ECO:0000256" key="11">
    <source>
        <dbReference type="RuleBase" id="RU364115"/>
    </source>
</evidence>
<dbReference type="CDD" id="cd18030">
    <property type="entry name" value="DEXHc_RE_I_HsdR"/>
    <property type="match status" value="1"/>
</dbReference>
<dbReference type="InterPro" id="IPR007409">
    <property type="entry name" value="Restrct_endonuc_type1_HsdR_N"/>
</dbReference>
<dbReference type="Gene3D" id="3.40.50.300">
    <property type="entry name" value="P-loop containing nucleotide triphosphate hydrolases"/>
    <property type="match status" value="2"/>
</dbReference>
<reference evidence="13 14" key="1">
    <citation type="submission" date="2016-08" db="EMBL/GenBank/DDBJ databases">
        <title>Genome-based comparison of Moorella thermoacetic strains.</title>
        <authorList>
            <person name="Poehlein A."/>
            <person name="Bengelsdorf F.R."/>
            <person name="Esser C."/>
            <person name="Duerre P."/>
            <person name="Daniel R."/>
        </authorList>
    </citation>
    <scope>NUCLEOTIDE SEQUENCE [LARGE SCALE GENOMIC DNA]</scope>
    <source>
        <strain evidence="13 14">DSM 21394</strain>
    </source>
</reference>
<evidence type="ECO:0000256" key="7">
    <source>
        <dbReference type="ARBA" id="ARBA00022759"/>
    </source>
</evidence>
<keyword evidence="8 11" id="KW-0378">Hydrolase</keyword>
<evidence type="ECO:0000256" key="10">
    <source>
        <dbReference type="ARBA" id="ARBA00023125"/>
    </source>
</evidence>
<dbReference type="Gene3D" id="3.90.1570.50">
    <property type="match status" value="1"/>
</dbReference>
<evidence type="ECO:0000256" key="1">
    <source>
        <dbReference type="ARBA" id="ARBA00000851"/>
    </source>
</evidence>
<evidence type="ECO:0000256" key="3">
    <source>
        <dbReference type="ARBA" id="ARBA00011296"/>
    </source>
</evidence>
<dbReference type="Pfam" id="PF04313">
    <property type="entry name" value="HSDR_N"/>
    <property type="match status" value="1"/>
</dbReference>
<dbReference type="GO" id="GO:0003677">
    <property type="term" value="F:DNA binding"/>
    <property type="evidence" value="ECO:0007669"/>
    <property type="project" value="UniProtKB-KW"/>
</dbReference>
<proteinExistence type="inferred from homology"/>
<comment type="catalytic activity">
    <reaction evidence="1 11">
        <text>Endonucleolytic cleavage of DNA to give random double-stranded fragments with terminal 5'-phosphates, ATP is simultaneously hydrolyzed.</text>
        <dbReference type="EC" id="3.1.21.3"/>
    </reaction>
</comment>
<dbReference type="NCBIfam" id="TIGR00348">
    <property type="entry name" value="hsdR"/>
    <property type="match status" value="1"/>
</dbReference>
<dbReference type="GO" id="GO:0005524">
    <property type="term" value="F:ATP binding"/>
    <property type="evidence" value="ECO:0007669"/>
    <property type="project" value="UniProtKB-KW"/>
</dbReference>
<feature type="domain" description="Helicase ATP-binding" evidence="12">
    <location>
        <begin position="266"/>
        <end position="426"/>
    </location>
</feature>
<sequence length="965" mass="111417">MPLGSERAAVQNPFIRYATEAGWQYIIPQDLELRRGGVGGLIDRQVFISQLQKLNPGVVDHLRAEEVLKRLERVPPDIEGNLQAWEYLKGLRTVYVETEKRERNIRLLDLDNWRANIFQVSDEFTYTNGTYTIRADIVFLVNGIPVLVVETKSTSEIEGIAKALDQMRRYHREAPELMALEQVYAMTHLVRFYYGATWSLSRKNLFNWRDESIGQDYETLVKSFIHPQRILRVLTDFIMFTRRDDELSKVILRPHQMRAIGRVLNRALDPTKKRGLVWHTQGSGKTYTMITIAKKLIEDPRFNNPTVLMLVDRNELEQQLFNNLAACGLGMVEVARSKRHLQELLASDRRGLIVSMIHKFDDIPAELNCRDNIFVLVDEAHRTTGGNLGNYLMGALPNATYIGFTGTPIDRTAHGKGTFKVFGCDDQPQGYLDKYSIAESIADGTTVPLHYSLAPNNLRVARETLEEEFLNLAAAEGVSDIEELNKVLEKAVTLRNMLKNRERVEAIAAYVARHYREYIEPMGYKAFLVAVDREACTLYKEALDKYLPPDYSEVVISRAHNDPPKLARYYLSEDEEKRVRRAFRKPGELPKILIVTEKLLTGYDAPVLYCMYLDKPMRDHVLLQAIARVNRPYEDENGQQKPAGFVLDFVGIFENLEKALAFDSKDIEETIQDLDILKNRFQEMIAEGRRKYLAIIENYKQDKAAEKALEHFREPQARQEYYAFFKELANLFEIISPDPFLREYLDDYDQLARLYRLLRSVEPGVNLDHELMRKTARLVQEHTLPGAIQDAVTVYQINEEALERIAETRASYTVEVFNLLKSLENAVAAKRQEAPYLLSIGEMAENIAQAYQERQLSTQEALQRLQSLIQEYLVSERERAEKDMAPETYAVYWYLKRQGIKGAEEVALNMARAFINYPYWQSSESQERQIVWEFYKNLKRAGLKAGNKLGELVDQIMNLIKGARR</sequence>
<evidence type="ECO:0000256" key="4">
    <source>
        <dbReference type="ARBA" id="ARBA00022722"/>
    </source>
</evidence>
<gene>
    <name evidence="13" type="primary">hsdR_1</name>
    <name evidence="13" type="ORF">MOTE_03580</name>
</gene>
<dbReference type="Pfam" id="PF22679">
    <property type="entry name" value="T1R_D3-like"/>
    <property type="match status" value="1"/>
</dbReference>
<comment type="caution">
    <text evidence="13">The sequence shown here is derived from an EMBL/GenBank/DDBJ whole genome shotgun (WGS) entry which is preliminary data.</text>
</comment>
<evidence type="ECO:0000256" key="9">
    <source>
        <dbReference type="ARBA" id="ARBA00022840"/>
    </source>
</evidence>
<dbReference type="EC" id="3.1.21.3" evidence="11"/>
<evidence type="ECO:0000256" key="8">
    <source>
        <dbReference type="ARBA" id="ARBA00022801"/>
    </source>
</evidence>
<evidence type="ECO:0000313" key="14">
    <source>
        <dbReference type="Proteomes" id="UP000182811"/>
    </source>
</evidence>
<dbReference type="Pfam" id="PF18766">
    <property type="entry name" value="SWI2_SNF2"/>
    <property type="match status" value="1"/>
</dbReference>
<dbReference type="Proteomes" id="UP000182811">
    <property type="component" value="Unassembled WGS sequence"/>
</dbReference>
<dbReference type="InterPro" id="IPR027417">
    <property type="entry name" value="P-loop_NTPase"/>
</dbReference>
<evidence type="ECO:0000256" key="5">
    <source>
        <dbReference type="ARBA" id="ARBA00022741"/>
    </source>
</evidence>
<keyword evidence="9 11" id="KW-0067">ATP-binding</keyword>
<keyword evidence="4" id="KW-0540">Nuclease</keyword>
<dbReference type="InterPro" id="IPR014001">
    <property type="entry name" value="Helicase_ATP-bd"/>
</dbReference>
<dbReference type="PROSITE" id="PS51192">
    <property type="entry name" value="HELICASE_ATP_BIND_1"/>
    <property type="match status" value="1"/>
</dbReference>
<dbReference type="SMART" id="SM00487">
    <property type="entry name" value="DEXDc"/>
    <property type="match status" value="1"/>
</dbReference>
<keyword evidence="5 11" id="KW-0547">Nucleotide-binding</keyword>
<comment type="function">
    <text evidence="11">Subunit R is required for both nuclease and ATPase activities, but not for modification.</text>
</comment>
<organism evidence="13 14">
    <name type="scientific">Neomoorella thermoacetica</name>
    <name type="common">Clostridium thermoaceticum</name>
    <dbReference type="NCBI Taxonomy" id="1525"/>
    <lineage>
        <taxon>Bacteria</taxon>
        <taxon>Bacillati</taxon>
        <taxon>Bacillota</taxon>
        <taxon>Clostridia</taxon>
        <taxon>Neomoorellales</taxon>
        <taxon>Neomoorellaceae</taxon>
        <taxon>Neomoorella</taxon>
    </lineage>
</organism>
<name>A0A1J5NRA5_NEOTH</name>
<keyword evidence="6 11" id="KW-0680">Restriction system</keyword>
<evidence type="ECO:0000256" key="6">
    <source>
        <dbReference type="ARBA" id="ARBA00022747"/>
    </source>
</evidence>
<dbReference type="InterPro" id="IPR055180">
    <property type="entry name" value="HsdR_RecA-like_helicase_dom_2"/>
</dbReference>
<keyword evidence="10 11" id="KW-0238">DNA-binding</keyword>
<dbReference type="CDD" id="cd22332">
    <property type="entry name" value="HsdR_N"/>
    <property type="match status" value="1"/>
</dbReference>
<dbReference type="InterPro" id="IPR004473">
    <property type="entry name" value="Restrct_endonuc_typeI_HsdR"/>
</dbReference>
<dbReference type="OrthoDB" id="9758243at2"/>
<dbReference type="PANTHER" id="PTHR30195:SF15">
    <property type="entry name" value="TYPE I RESTRICTION ENZYME HINDI ENDONUCLEASE SUBUNIT"/>
    <property type="match status" value="1"/>
</dbReference>
<dbReference type="SUPFAM" id="SSF52540">
    <property type="entry name" value="P-loop containing nucleoside triphosphate hydrolases"/>
    <property type="match status" value="2"/>
</dbReference>
<evidence type="ECO:0000313" key="13">
    <source>
        <dbReference type="EMBL" id="OIQ61282.1"/>
    </source>
</evidence>
<evidence type="ECO:0000259" key="12">
    <source>
        <dbReference type="PROSITE" id="PS51192"/>
    </source>
</evidence>
<dbReference type="CDD" id="cd18800">
    <property type="entry name" value="SF2_C_EcoR124I-like"/>
    <property type="match status" value="1"/>
</dbReference>
<dbReference type="PANTHER" id="PTHR30195">
    <property type="entry name" value="TYPE I SITE-SPECIFIC DEOXYRIBONUCLEASE PROTEIN SUBUNIT M AND R"/>
    <property type="match status" value="1"/>
</dbReference>
<comment type="similarity">
    <text evidence="2 11">Belongs to the HsdR family.</text>
</comment>
<comment type="subunit">
    <text evidence="3 11">The type I restriction/modification system is composed of three polypeptides R, M and S.</text>
</comment>
<dbReference type="InterPro" id="IPR040980">
    <property type="entry name" value="SWI2_SNF2"/>
</dbReference>
<dbReference type="EMBL" id="MDDC01000002">
    <property type="protein sequence ID" value="OIQ61282.1"/>
    <property type="molecule type" value="Genomic_DNA"/>
</dbReference>
<dbReference type="GO" id="GO:0009035">
    <property type="term" value="F:type I site-specific deoxyribonuclease activity"/>
    <property type="evidence" value="ECO:0007669"/>
    <property type="project" value="UniProtKB-EC"/>
</dbReference>
<evidence type="ECO:0000256" key="2">
    <source>
        <dbReference type="ARBA" id="ARBA00008598"/>
    </source>
</evidence>
<dbReference type="GO" id="GO:0009307">
    <property type="term" value="P:DNA restriction-modification system"/>
    <property type="evidence" value="ECO:0007669"/>
    <property type="project" value="UniProtKB-KW"/>
</dbReference>
<protein>
    <recommendedName>
        <fullName evidence="11">Type I restriction enzyme endonuclease subunit</fullName>
        <shortName evidence="11">R protein</shortName>
        <ecNumber evidence="11">3.1.21.3</ecNumber>
    </recommendedName>
    <alternativeName>
        <fullName evidence="11">Type-1 restriction enzyme R protein</fullName>
    </alternativeName>
</protein>
<dbReference type="AlphaFoldDB" id="A0A1J5NRA5"/>
<dbReference type="InterPro" id="IPR051268">
    <property type="entry name" value="Type-I_R_enzyme_R_subunit"/>
</dbReference>
<keyword evidence="7" id="KW-0255">Endonuclease</keyword>